<keyword evidence="3" id="KW-1185">Reference proteome</keyword>
<accession>A0ABQ6FGW9</accession>
<dbReference type="Pfam" id="PF10604">
    <property type="entry name" value="Polyketide_cyc2"/>
    <property type="match status" value="1"/>
</dbReference>
<protein>
    <submittedName>
        <fullName evidence="2">Polyketide cyclase</fullName>
    </submittedName>
</protein>
<keyword evidence="1" id="KW-0732">Signal</keyword>
<dbReference type="InterPro" id="IPR019587">
    <property type="entry name" value="Polyketide_cyclase/dehydratase"/>
</dbReference>
<proteinExistence type="predicted"/>
<dbReference type="CDD" id="cd07821">
    <property type="entry name" value="PYR_PYL_RCAR_like"/>
    <property type="match status" value="1"/>
</dbReference>
<evidence type="ECO:0000313" key="2">
    <source>
        <dbReference type="EMBL" id="GLT24546.1"/>
    </source>
</evidence>
<evidence type="ECO:0000256" key="1">
    <source>
        <dbReference type="SAM" id="SignalP"/>
    </source>
</evidence>
<organism evidence="2 3">
    <name type="scientific">Zoogloea oryzae</name>
    <dbReference type="NCBI Taxonomy" id="310767"/>
    <lineage>
        <taxon>Bacteria</taxon>
        <taxon>Pseudomonadati</taxon>
        <taxon>Pseudomonadota</taxon>
        <taxon>Betaproteobacteria</taxon>
        <taxon>Rhodocyclales</taxon>
        <taxon>Zoogloeaceae</taxon>
        <taxon>Zoogloea</taxon>
    </lineage>
</organism>
<dbReference type="PANTHER" id="PTHR39332:SF7">
    <property type="entry name" value="SRPBCC FAMILY PROTEIN"/>
    <property type="match status" value="1"/>
</dbReference>
<dbReference type="PANTHER" id="PTHR39332">
    <property type="entry name" value="BLL4707 PROTEIN"/>
    <property type="match status" value="1"/>
</dbReference>
<evidence type="ECO:0000313" key="3">
    <source>
        <dbReference type="Proteomes" id="UP001157167"/>
    </source>
</evidence>
<dbReference type="InterPro" id="IPR023393">
    <property type="entry name" value="START-like_dom_sf"/>
</dbReference>
<name>A0ABQ6FGW9_9RHOO</name>
<feature type="chain" id="PRO_5046224381" evidence="1">
    <location>
        <begin position="23"/>
        <end position="165"/>
    </location>
</feature>
<dbReference type="Proteomes" id="UP001157167">
    <property type="component" value="Unassembled WGS sequence"/>
</dbReference>
<dbReference type="EMBL" id="BSPX01000103">
    <property type="protein sequence ID" value="GLT24546.1"/>
    <property type="molecule type" value="Genomic_DNA"/>
</dbReference>
<dbReference type="RefSeq" id="WP_284189710.1">
    <property type="nucleotide sequence ID" value="NZ_BSPX01000103.1"/>
</dbReference>
<dbReference type="Gene3D" id="3.30.530.20">
    <property type="match status" value="1"/>
</dbReference>
<sequence length="165" mass="17645">MKNKASLFVAILALSAALPAAAGNTLKVQEHMDIAVPPAKVWDTVRDFGSLAWHPAVATTTLDKGEKDKRGAVRTVTTKDGAKLVEELLNHRDSERMLKYRIIDSPLPVSGYVSTLKVKAAKGGSRVEWSSTFKAKGADSATAKNAVRGIYTSGLGALKQQLEAK</sequence>
<comment type="caution">
    <text evidence="2">The sequence shown here is derived from an EMBL/GenBank/DDBJ whole genome shotgun (WGS) entry which is preliminary data.</text>
</comment>
<reference evidence="3" key="1">
    <citation type="journal article" date="2019" name="Int. J. Syst. Evol. Microbiol.">
        <title>The Global Catalogue of Microorganisms (GCM) 10K type strain sequencing project: providing services to taxonomists for standard genome sequencing and annotation.</title>
        <authorList>
            <consortium name="The Broad Institute Genomics Platform"/>
            <consortium name="The Broad Institute Genome Sequencing Center for Infectious Disease"/>
            <person name="Wu L."/>
            <person name="Ma J."/>
        </authorList>
    </citation>
    <scope>NUCLEOTIDE SEQUENCE [LARGE SCALE GENOMIC DNA]</scope>
    <source>
        <strain evidence="3">NBRC 102407</strain>
    </source>
</reference>
<dbReference type="SUPFAM" id="SSF55961">
    <property type="entry name" value="Bet v1-like"/>
    <property type="match status" value="1"/>
</dbReference>
<gene>
    <name evidence="2" type="ORF">GCM10007933_40280</name>
</gene>
<feature type="signal peptide" evidence="1">
    <location>
        <begin position="1"/>
        <end position="22"/>
    </location>
</feature>